<dbReference type="OrthoDB" id="2184509at2"/>
<keyword evidence="2" id="KW-1185">Reference proteome</keyword>
<name>U2TPJ8_9ACTN</name>
<dbReference type="eggNOG" id="ENOG50337AB">
    <property type="taxonomic scope" value="Bacteria"/>
</dbReference>
<dbReference type="RefSeq" id="WP_021726323.1">
    <property type="nucleotide sequence ID" value="NZ_AWEZ01000047.1"/>
</dbReference>
<proteinExistence type="predicted"/>
<dbReference type="Proteomes" id="UP000016638">
    <property type="component" value="Unassembled WGS sequence"/>
</dbReference>
<sequence>MAGIDSNKVYLPEPDQTKTTGAVGIGKVGTAKAPTDARAKLDATWADSVGYVGEDGISIKGLVAAGDAIRDWAKKRIRTTSGDADPSISLPAIQVDEAMARMLVGTANVTVTPATATSGKVINIAFDGKPGPNNALCFSMKDENRRVRVYVPSAQVTDLDDVEFVPDSANQFAMTLSLNADETGHYVYFIYDDGVVTGA</sequence>
<accession>U2TPJ8</accession>
<dbReference type="InterPro" id="IPR058154">
    <property type="entry name" value="Bxb1_TTP-like"/>
</dbReference>
<reference evidence="1 2" key="1">
    <citation type="submission" date="2013-08" db="EMBL/GenBank/DDBJ databases">
        <authorList>
            <person name="Durkin A.S."/>
            <person name="Haft D.R."/>
            <person name="McCorrison J."/>
            <person name="Torralba M."/>
            <person name="Gillis M."/>
            <person name="Haft D.H."/>
            <person name="Methe B."/>
            <person name="Sutton G."/>
            <person name="Nelson K.E."/>
        </authorList>
    </citation>
    <scope>NUCLEOTIDE SEQUENCE [LARGE SCALE GENOMIC DNA]</scope>
    <source>
        <strain evidence="1 2">F0195</strain>
    </source>
</reference>
<dbReference type="EMBL" id="AWEZ01000047">
    <property type="protein sequence ID" value="ERL08048.1"/>
    <property type="molecule type" value="Genomic_DNA"/>
</dbReference>
<comment type="caution">
    <text evidence="1">The sequence shown here is derived from an EMBL/GenBank/DDBJ whole genome shotgun (WGS) entry which is preliminary data.</text>
</comment>
<dbReference type="PATRIC" id="fig|1125712.3.peg.1423"/>
<evidence type="ECO:0000313" key="1">
    <source>
        <dbReference type="EMBL" id="ERL08048.1"/>
    </source>
</evidence>
<protein>
    <recommendedName>
        <fullName evidence="3">Major tail protein</fullName>
    </recommendedName>
</protein>
<evidence type="ECO:0000313" key="2">
    <source>
        <dbReference type="Proteomes" id="UP000016638"/>
    </source>
</evidence>
<dbReference type="AlphaFoldDB" id="U2TPJ8"/>
<dbReference type="STRING" id="1125712.HMPREF1316_2364"/>
<evidence type="ECO:0008006" key="3">
    <source>
        <dbReference type="Google" id="ProtNLM"/>
    </source>
</evidence>
<dbReference type="Pfam" id="PF25681">
    <property type="entry name" value="Phage_TTP_17"/>
    <property type="match status" value="1"/>
</dbReference>
<organism evidence="1 2">
    <name type="scientific">Olsenella profusa F0195</name>
    <dbReference type="NCBI Taxonomy" id="1125712"/>
    <lineage>
        <taxon>Bacteria</taxon>
        <taxon>Bacillati</taxon>
        <taxon>Actinomycetota</taxon>
        <taxon>Coriobacteriia</taxon>
        <taxon>Coriobacteriales</taxon>
        <taxon>Atopobiaceae</taxon>
        <taxon>Olsenella</taxon>
    </lineage>
</organism>
<gene>
    <name evidence="1" type="ORF">HMPREF1316_2364</name>
</gene>